<accession>A0ABS4U3B9</accession>
<protein>
    <submittedName>
        <fullName evidence="3">Uncharacterized protein</fullName>
    </submittedName>
</protein>
<feature type="region of interest" description="Disordered" evidence="2">
    <location>
        <begin position="103"/>
        <end position="126"/>
    </location>
</feature>
<feature type="coiled-coil region" evidence="1">
    <location>
        <begin position="12"/>
        <end position="70"/>
    </location>
</feature>
<sequence length="126" mass="14060">MRHWAVDIDDPTVRARNRAASARLRAQQLQQRRAMLAVGGDLTNSPQETLQAAAEALTEARRRADDARKSAKEGYLRAIDAHERAAARHDLAAEMGIGDVHDHRRRAAKHRDEAMADRTTLAAEFD</sequence>
<dbReference type="EMBL" id="JAGINW010000001">
    <property type="protein sequence ID" value="MBP2330665.1"/>
    <property type="molecule type" value="Genomic_DNA"/>
</dbReference>
<evidence type="ECO:0000313" key="4">
    <source>
        <dbReference type="Proteomes" id="UP001519332"/>
    </source>
</evidence>
<organism evidence="3 4">
    <name type="scientific">Kibdelosporangium banguiense</name>
    <dbReference type="NCBI Taxonomy" id="1365924"/>
    <lineage>
        <taxon>Bacteria</taxon>
        <taxon>Bacillati</taxon>
        <taxon>Actinomycetota</taxon>
        <taxon>Actinomycetes</taxon>
        <taxon>Pseudonocardiales</taxon>
        <taxon>Pseudonocardiaceae</taxon>
        <taxon>Kibdelosporangium</taxon>
    </lineage>
</organism>
<name>A0ABS4U3B9_9PSEU</name>
<comment type="caution">
    <text evidence="3">The sequence shown here is derived from an EMBL/GenBank/DDBJ whole genome shotgun (WGS) entry which is preliminary data.</text>
</comment>
<proteinExistence type="predicted"/>
<reference evidence="3 4" key="1">
    <citation type="submission" date="2021-03" db="EMBL/GenBank/DDBJ databases">
        <title>Sequencing the genomes of 1000 actinobacteria strains.</title>
        <authorList>
            <person name="Klenk H.-P."/>
        </authorList>
    </citation>
    <scope>NUCLEOTIDE SEQUENCE [LARGE SCALE GENOMIC DNA]</scope>
    <source>
        <strain evidence="3 4">DSM 46670</strain>
    </source>
</reference>
<keyword evidence="1" id="KW-0175">Coiled coil</keyword>
<evidence type="ECO:0000256" key="1">
    <source>
        <dbReference type="SAM" id="Coils"/>
    </source>
</evidence>
<keyword evidence="4" id="KW-1185">Reference proteome</keyword>
<evidence type="ECO:0000313" key="3">
    <source>
        <dbReference type="EMBL" id="MBP2330665.1"/>
    </source>
</evidence>
<dbReference type="RefSeq" id="WP_209647291.1">
    <property type="nucleotide sequence ID" value="NZ_JAGINW010000001.1"/>
</dbReference>
<gene>
    <name evidence="3" type="ORF">JOF56_011050</name>
</gene>
<dbReference type="Proteomes" id="UP001519332">
    <property type="component" value="Unassembled WGS sequence"/>
</dbReference>
<evidence type="ECO:0000256" key="2">
    <source>
        <dbReference type="SAM" id="MobiDB-lite"/>
    </source>
</evidence>